<evidence type="ECO:0000256" key="8">
    <source>
        <dbReference type="ARBA" id="ARBA00022989"/>
    </source>
</evidence>
<dbReference type="GO" id="GO:0008233">
    <property type="term" value="F:peptidase activity"/>
    <property type="evidence" value="ECO:0007669"/>
    <property type="project" value="UniProtKB-KW"/>
</dbReference>
<proteinExistence type="inferred from homology"/>
<evidence type="ECO:0000256" key="2">
    <source>
        <dbReference type="ARBA" id="ARBA00004141"/>
    </source>
</evidence>
<name>A0ABW2DNW4_9BACT</name>
<dbReference type="InterPro" id="IPR044838">
    <property type="entry name" value="EGY1-like"/>
</dbReference>
<evidence type="ECO:0000256" key="5">
    <source>
        <dbReference type="ARBA" id="ARBA00022692"/>
    </source>
</evidence>
<evidence type="ECO:0000256" key="3">
    <source>
        <dbReference type="ARBA" id="ARBA00007931"/>
    </source>
</evidence>
<evidence type="ECO:0000256" key="1">
    <source>
        <dbReference type="ARBA" id="ARBA00001947"/>
    </source>
</evidence>
<keyword evidence="5 10" id="KW-0812">Transmembrane</keyword>
<evidence type="ECO:0000256" key="9">
    <source>
        <dbReference type="ARBA" id="ARBA00023136"/>
    </source>
</evidence>
<comment type="caution">
    <text evidence="12">The sequence shown here is derived from an EMBL/GenBank/DDBJ whole genome shotgun (WGS) entry which is preliminary data.</text>
</comment>
<feature type="domain" description="Peptidase M50" evidence="11">
    <location>
        <begin position="56"/>
        <end position="248"/>
    </location>
</feature>
<evidence type="ECO:0000256" key="4">
    <source>
        <dbReference type="ARBA" id="ARBA00022670"/>
    </source>
</evidence>
<feature type="transmembrane region" description="Helical" evidence="10">
    <location>
        <begin position="246"/>
        <end position="266"/>
    </location>
</feature>
<comment type="similarity">
    <text evidence="3">Belongs to the peptidase M50B family.</text>
</comment>
<feature type="transmembrane region" description="Helical" evidence="10">
    <location>
        <begin position="118"/>
        <end position="141"/>
    </location>
</feature>
<evidence type="ECO:0000313" key="12">
    <source>
        <dbReference type="EMBL" id="MFC6998019.1"/>
    </source>
</evidence>
<comment type="subcellular location">
    <subcellularLocation>
        <location evidence="2">Membrane</location>
        <topology evidence="2">Multi-pass membrane protein</topology>
    </subcellularLocation>
</comment>
<dbReference type="PANTHER" id="PTHR31412">
    <property type="entry name" value="ZINC METALLOPROTEASE EGY1"/>
    <property type="match status" value="1"/>
</dbReference>
<feature type="transmembrane region" description="Helical" evidence="10">
    <location>
        <begin position="87"/>
        <end position="106"/>
    </location>
</feature>
<evidence type="ECO:0000256" key="10">
    <source>
        <dbReference type="SAM" id="Phobius"/>
    </source>
</evidence>
<keyword evidence="8 10" id="KW-1133">Transmembrane helix</keyword>
<dbReference type="EMBL" id="JBHSYQ010000004">
    <property type="protein sequence ID" value="MFC6998019.1"/>
    <property type="molecule type" value="Genomic_DNA"/>
</dbReference>
<dbReference type="CDD" id="cd06160">
    <property type="entry name" value="S2P-M50_like_2"/>
    <property type="match status" value="1"/>
</dbReference>
<dbReference type="InterPro" id="IPR008915">
    <property type="entry name" value="Peptidase_M50"/>
</dbReference>
<feature type="transmembrane region" description="Helical" evidence="10">
    <location>
        <begin position="354"/>
        <end position="374"/>
    </location>
</feature>
<dbReference type="GO" id="GO:0006508">
    <property type="term" value="P:proteolysis"/>
    <property type="evidence" value="ECO:0007669"/>
    <property type="project" value="UniProtKB-KW"/>
</dbReference>
<evidence type="ECO:0000256" key="7">
    <source>
        <dbReference type="ARBA" id="ARBA00022946"/>
    </source>
</evidence>
<dbReference type="RefSeq" id="WP_066621785.1">
    <property type="nucleotide sequence ID" value="NZ_JBHSYQ010000004.1"/>
</dbReference>
<dbReference type="Proteomes" id="UP001596405">
    <property type="component" value="Unassembled WGS sequence"/>
</dbReference>
<gene>
    <name evidence="12" type="ORF">ACFQHR_10305</name>
</gene>
<dbReference type="Pfam" id="PF02163">
    <property type="entry name" value="Peptidase_M50"/>
    <property type="match status" value="1"/>
</dbReference>
<reference evidence="13" key="1">
    <citation type="journal article" date="2019" name="Int. J. Syst. Evol. Microbiol.">
        <title>The Global Catalogue of Microorganisms (GCM) 10K type strain sequencing project: providing services to taxonomists for standard genome sequencing and annotation.</title>
        <authorList>
            <consortium name="The Broad Institute Genomics Platform"/>
            <consortium name="The Broad Institute Genome Sequencing Center for Infectious Disease"/>
            <person name="Wu L."/>
            <person name="Ma J."/>
        </authorList>
    </citation>
    <scope>NUCLEOTIDE SEQUENCE [LARGE SCALE GENOMIC DNA]</scope>
    <source>
        <strain evidence="13">CGMCC 4.7393</strain>
    </source>
</reference>
<keyword evidence="6" id="KW-0378">Hydrolase</keyword>
<evidence type="ECO:0000256" key="6">
    <source>
        <dbReference type="ARBA" id="ARBA00022801"/>
    </source>
</evidence>
<keyword evidence="4 12" id="KW-0645">Protease</keyword>
<organism evidence="12 13">
    <name type="scientific">Rufibacter roseus</name>
    <dbReference type="NCBI Taxonomy" id="1567108"/>
    <lineage>
        <taxon>Bacteria</taxon>
        <taxon>Pseudomonadati</taxon>
        <taxon>Bacteroidota</taxon>
        <taxon>Cytophagia</taxon>
        <taxon>Cytophagales</taxon>
        <taxon>Hymenobacteraceae</taxon>
        <taxon>Rufibacter</taxon>
    </lineage>
</organism>
<sequence>MRPKILLHVFLFLVTLTTTTLAGAEWRYGKLFFVGPDGSLDWGGFLTWQEFFAGFAFSLSFLGVLTVHEFGHYFTARYYKIKVTLPYYIPLWLGITSSIGTLGAFIRIKERIFSRKEFFDVGIAGPLAGFAVALPLLWYGFTHLPPPEYIFDIHPAYAQFGNQYEDFVYSQQGNMALGNNLLFYLFEQFVADPERLPNHYEISHYPYLFAGFLALFFTALNLLPIGQLDGGHILYGLLGYERFNRLSPILFTAFIFYAGLGFIPLDTSPTDYWWWWGGYALYLMIVFRPLFPEAARSLMLVVAVFSAQICCQYFWPGIKGYNGWLVFGLILARMMGIFHPPCPDERPLDQKRKVLGWIALVVFILCFSPAPFIFE</sequence>
<feature type="transmembrane region" description="Helical" evidence="10">
    <location>
        <begin position="321"/>
        <end position="342"/>
    </location>
</feature>
<keyword evidence="7" id="KW-0809">Transit peptide</keyword>
<evidence type="ECO:0000259" key="11">
    <source>
        <dbReference type="Pfam" id="PF02163"/>
    </source>
</evidence>
<dbReference type="PANTHER" id="PTHR31412:SF0">
    <property type="entry name" value="ZINC METALLOPROTEASE EGY1, CHLOROPLASTIC-RELATED"/>
    <property type="match status" value="1"/>
</dbReference>
<feature type="transmembrane region" description="Helical" evidence="10">
    <location>
        <begin position="272"/>
        <end position="291"/>
    </location>
</feature>
<evidence type="ECO:0000313" key="13">
    <source>
        <dbReference type="Proteomes" id="UP001596405"/>
    </source>
</evidence>
<comment type="cofactor">
    <cofactor evidence="1">
        <name>Zn(2+)</name>
        <dbReference type="ChEBI" id="CHEBI:29105"/>
    </cofactor>
</comment>
<keyword evidence="13" id="KW-1185">Reference proteome</keyword>
<protein>
    <submittedName>
        <fullName evidence="12">Site-2 protease family protein</fullName>
    </submittedName>
</protein>
<feature type="transmembrane region" description="Helical" evidence="10">
    <location>
        <begin position="205"/>
        <end position="225"/>
    </location>
</feature>
<accession>A0ABW2DNW4</accession>
<keyword evidence="9 10" id="KW-0472">Membrane</keyword>